<proteinExistence type="predicted"/>
<protein>
    <submittedName>
        <fullName evidence="1">Uncharacterized protein</fullName>
    </submittedName>
</protein>
<organism evidence="1 2">
    <name type="scientific">Candidatus Taylorbacteria bacterium RIFCSPLOWO2_01_FULL_45_15b</name>
    <dbReference type="NCBI Taxonomy" id="1802319"/>
    <lineage>
        <taxon>Bacteria</taxon>
        <taxon>Candidatus Tayloriibacteriota</taxon>
    </lineage>
</organism>
<dbReference type="AlphaFoldDB" id="A0A1G2NHH7"/>
<reference evidence="1 2" key="1">
    <citation type="journal article" date="2016" name="Nat. Commun.">
        <title>Thousands of microbial genomes shed light on interconnected biogeochemical processes in an aquifer system.</title>
        <authorList>
            <person name="Anantharaman K."/>
            <person name="Brown C.T."/>
            <person name="Hug L.A."/>
            <person name="Sharon I."/>
            <person name="Castelle C.J."/>
            <person name="Probst A.J."/>
            <person name="Thomas B.C."/>
            <person name="Singh A."/>
            <person name="Wilkins M.J."/>
            <person name="Karaoz U."/>
            <person name="Brodie E.L."/>
            <person name="Williams K.H."/>
            <person name="Hubbard S.S."/>
            <person name="Banfield J.F."/>
        </authorList>
    </citation>
    <scope>NUCLEOTIDE SEQUENCE [LARGE SCALE GENOMIC DNA]</scope>
</reference>
<comment type="caution">
    <text evidence="1">The sequence shown here is derived from an EMBL/GenBank/DDBJ whole genome shotgun (WGS) entry which is preliminary data.</text>
</comment>
<dbReference type="Proteomes" id="UP000176221">
    <property type="component" value="Unassembled WGS sequence"/>
</dbReference>
<dbReference type="STRING" id="1802319.A2928_01470"/>
<gene>
    <name evidence="1" type="ORF">A2928_01470</name>
</gene>
<dbReference type="EMBL" id="MHRX01000004">
    <property type="protein sequence ID" value="OHA34851.1"/>
    <property type="molecule type" value="Genomic_DNA"/>
</dbReference>
<evidence type="ECO:0000313" key="1">
    <source>
        <dbReference type="EMBL" id="OHA34851.1"/>
    </source>
</evidence>
<accession>A0A1G2NHH7</accession>
<evidence type="ECO:0000313" key="2">
    <source>
        <dbReference type="Proteomes" id="UP000176221"/>
    </source>
</evidence>
<sequence>MIKDLLGRLAGFVFSKLICKKYLFYFGLRRFSTAALNNFLAIQYSHYQEMWKKGGLNAYLSDLCEFILIKRLIDYAKHGRPINEILRTFSLRPRCFYPNIDGLYSRFAKAVASANLEAEGFSISDRVRIVLLFYCGRWEDINDMIEAILKTCNKSQFAVLGKDEIEKLLDLALNISPSLQEVLVRRAIDIGIGNLSSSAVRTCESISPKLMASAGYVLPEEKVTDAGSKT</sequence>
<name>A0A1G2NHH7_9BACT</name>